<proteinExistence type="predicted"/>
<organism evidence="6">
    <name type="scientific">uncultured Solirubrobacteraceae bacterium</name>
    <dbReference type="NCBI Taxonomy" id="1162706"/>
    <lineage>
        <taxon>Bacteria</taxon>
        <taxon>Bacillati</taxon>
        <taxon>Actinomycetota</taxon>
        <taxon>Thermoleophilia</taxon>
        <taxon>Solirubrobacterales</taxon>
        <taxon>Solirubrobacteraceae</taxon>
        <taxon>environmental samples</taxon>
    </lineage>
</organism>
<gene>
    <name evidence="6" type="ORF">AVDCRST_MAG67-527</name>
</gene>
<keyword evidence="3" id="KW-0061">Asparagine biosynthesis</keyword>
<sequence>MIRAIAGVYDPNATDALRARVVSALEPDGAAEAIQDGPLAVAWTAGPTSSPGGGEEPLCVLDGHLTNVGELAERAGLAPGQDPERVLVGVYARFGEGMFEQLRGDWVVLVWDRRTRRLLVARDQVNARPLFVRIAGDRVLFGSEVRNLLRLVDRRPAPDRGAVARWLGHSRLPPNRTLYDGITRLQAGHLLRIVDGRAALRRYWTPVLGPRLDGSREDLAAQLRAHVISAVERRCEPGVTAITLSGGLDSTTLAAVSTRCLPPERAAGRTTYSMTFPGDAGSDETEQIDTTIAELGLANTRIAVESSGILSGSLEYLRTWELPPTATTLAYWLPLGHRIAEDGIRIILDGEDGDDLFGYSPWLAADLLRQGRPLAMLRLLRRTPELSDVPTRRMLASAYRLGVKGSMPHVVHNVMRRVRGPGVTVPAWLNDASARAYDESEVSWQWKLPGQPLWWTSRVDTLMTGGFPASLFDHARRRAAMAGLERRHPYADVDLFGFVDRLPPELAFDATFNRPLLRQSMAGLVPDRIRLQARKMDLNTFVDRCIAADLPIMRPLMRADDAEVRAYVRPEALQELFAPTTVLTTTRTSHGHLGFRAWRLMEMECWLRSQERPTFADDMLARADGLARPVYTFAHVVAPGADAERKPTADQGASRGA</sequence>
<dbReference type="EC" id="6.3.5.4" evidence="2"/>
<dbReference type="GO" id="GO:0006529">
    <property type="term" value="P:asparagine biosynthetic process"/>
    <property type="evidence" value="ECO:0007669"/>
    <property type="project" value="UniProtKB-KW"/>
</dbReference>
<evidence type="ECO:0000313" key="6">
    <source>
        <dbReference type="EMBL" id="CAA9476245.1"/>
    </source>
</evidence>
<evidence type="ECO:0000256" key="3">
    <source>
        <dbReference type="ARBA" id="ARBA00022888"/>
    </source>
</evidence>
<dbReference type="Pfam" id="PF00733">
    <property type="entry name" value="Asn_synthase"/>
    <property type="match status" value="1"/>
</dbReference>
<feature type="domain" description="Glutamine amidotransferase type-2" evidence="5">
    <location>
        <begin position="1"/>
        <end position="196"/>
    </location>
</feature>
<evidence type="ECO:0000259" key="5">
    <source>
        <dbReference type="PROSITE" id="PS51278"/>
    </source>
</evidence>
<dbReference type="PROSITE" id="PS51278">
    <property type="entry name" value="GATASE_TYPE_2"/>
    <property type="match status" value="1"/>
</dbReference>
<dbReference type="GO" id="GO:0004066">
    <property type="term" value="F:asparagine synthase (glutamine-hydrolyzing) activity"/>
    <property type="evidence" value="ECO:0007669"/>
    <property type="project" value="UniProtKB-EC"/>
</dbReference>
<comment type="catalytic activity">
    <reaction evidence="4">
        <text>L-aspartate + L-glutamine + ATP + H2O = L-asparagine + L-glutamate + AMP + diphosphate + H(+)</text>
        <dbReference type="Rhea" id="RHEA:12228"/>
        <dbReference type="ChEBI" id="CHEBI:15377"/>
        <dbReference type="ChEBI" id="CHEBI:15378"/>
        <dbReference type="ChEBI" id="CHEBI:29985"/>
        <dbReference type="ChEBI" id="CHEBI:29991"/>
        <dbReference type="ChEBI" id="CHEBI:30616"/>
        <dbReference type="ChEBI" id="CHEBI:33019"/>
        <dbReference type="ChEBI" id="CHEBI:58048"/>
        <dbReference type="ChEBI" id="CHEBI:58359"/>
        <dbReference type="ChEBI" id="CHEBI:456215"/>
        <dbReference type="EC" id="6.3.5.4"/>
    </reaction>
</comment>
<evidence type="ECO:0000256" key="2">
    <source>
        <dbReference type="ARBA" id="ARBA00012737"/>
    </source>
</evidence>
<evidence type="ECO:0000256" key="4">
    <source>
        <dbReference type="ARBA" id="ARBA00048741"/>
    </source>
</evidence>
<dbReference type="InterPro" id="IPR029055">
    <property type="entry name" value="Ntn_hydrolases_N"/>
</dbReference>
<dbReference type="PANTHER" id="PTHR43284:SF1">
    <property type="entry name" value="ASPARAGINE SYNTHETASE"/>
    <property type="match status" value="1"/>
</dbReference>
<dbReference type="EMBL" id="CADCVQ010000022">
    <property type="protein sequence ID" value="CAA9476245.1"/>
    <property type="molecule type" value="Genomic_DNA"/>
</dbReference>
<dbReference type="SUPFAM" id="SSF52402">
    <property type="entry name" value="Adenine nucleotide alpha hydrolases-like"/>
    <property type="match status" value="1"/>
</dbReference>
<dbReference type="InterPro" id="IPR014729">
    <property type="entry name" value="Rossmann-like_a/b/a_fold"/>
</dbReference>
<dbReference type="Pfam" id="PF13537">
    <property type="entry name" value="GATase_7"/>
    <property type="match status" value="1"/>
</dbReference>
<protein>
    <recommendedName>
        <fullName evidence="2">asparagine synthase (glutamine-hydrolyzing)</fullName>
        <ecNumber evidence="2">6.3.5.4</ecNumber>
    </recommendedName>
</protein>
<reference evidence="6" key="1">
    <citation type="submission" date="2020-02" db="EMBL/GenBank/DDBJ databases">
        <authorList>
            <person name="Meier V. D."/>
        </authorList>
    </citation>
    <scope>NUCLEOTIDE SEQUENCE</scope>
    <source>
        <strain evidence="6">AVDCRST_MAG67</strain>
    </source>
</reference>
<comment type="pathway">
    <text evidence="1">Amino-acid biosynthesis; L-asparagine biosynthesis; L-asparagine from L-aspartate (L-Gln route): step 1/1.</text>
</comment>
<evidence type="ECO:0000256" key="1">
    <source>
        <dbReference type="ARBA" id="ARBA00005187"/>
    </source>
</evidence>
<keyword evidence="3" id="KW-0028">Amino-acid biosynthesis</keyword>
<dbReference type="AlphaFoldDB" id="A0A6J4RRV2"/>
<dbReference type="Gene3D" id="3.40.50.620">
    <property type="entry name" value="HUPs"/>
    <property type="match status" value="2"/>
</dbReference>
<dbReference type="SUPFAM" id="SSF56235">
    <property type="entry name" value="N-terminal nucleophile aminohydrolases (Ntn hydrolases)"/>
    <property type="match status" value="1"/>
</dbReference>
<name>A0A6J4RRV2_9ACTN</name>
<dbReference type="PANTHER" id="PTHR43284">
    <property type="entry name" value="ASPARAGINE SYNTHETASE (GLUTAMINE-HYDROLYZING)"/>
    <property type="match status" value="1"/>
</dbReference>
<accession>A0A6J4RRV2</accession>
<dbReference type="InterPro" id="IPR001962">
    <property type="entry name" value="Asn_synthase"/>
</dbReference>
<dbReference type="InterPro" id="IPR051786">
    <property type="entry name" value="ASN_synthetase/amidase"/>
</dbReference>
<dbReference type="Gene3D" id="3.60.20.10">
    <property type="entry name" value="Glutamine Phosphoribosylpyrophosphate, subunit 1, domain 1"/>
    <property type="match status" value="1"/>
</dbReference>
<dbReference type="InterPro" id="IPR017932">
    <property type="entry name" value="GATase_2_dom"/>
</dbReference>